<name>A0A7X0BU56_9PSED</name>
<dbReference type="PANTHER" id="PTHR34136:SF1">
    <property type="entry name" value="UDP-N-ACETYL-D-MANNOSAMINURONIC ACID TRANSFERASE"/>
    <property type="match status" value="1"/>
</dbReference>
<sequence length="246" mass="27562">MSRSLHWQQRWQSLLARLHLVSDVSAEQRLLEQLASPGGCTVVGFVNAHAFNLSAGNADYHEALSAAQVLLRDGSGMAILLRRLGMPVGLNMNGTDFIPKLLASYRGRRVALWGTCEPFLQQAAERAESEFGVSVISTAHGFAELEHYLGLAERERPELIVLGMGMPKQEWLAARLAVLDLPSVVVCGGAILDFLGGKVTRAPHWVRRLGCEWAYRLLLEPRRLFQRYVLGNPQFLWRTLRLHRSR</sequence>
<dbReference type="RefSeq" id="WP_184684257.1">
    <property type="nucleotide sequence ID" value="NZ_JACHLL010000005.1"/>
</dbReference>
<dbReference type="Pfam" id="PF03808">
    <property type="entry name" value="Glyco_tran_WecG"/>
    <property type="match status" value="1"/>
</dbReference>
<dbReference type="EMBL" id="JACHLL010000005">
    <property type="protein sequence ID" value="MBB6342613.1"/>
    <property type="molecule type" value="Genomic_DNA"/>
</dbReference>
<dbReference type="GO" id="GO:0016758">
    <property type="term" value="F:hexosyltransferase activity"/>
    <property type="evidence" value="ECO:0007669"/>
    <property type="project" value="TreeGrafter"/>
</dbReference>
<dbReference type="InterPro" id="IPR004629">
    <property type="entry name" value="WecG_TagA_CpsF"/>
</dbReference>
<dbReference type="NCBIfam" id="TIGR00696">
    <property type="entry name" value="wecG_tagA_cpsF"/>
    <property type="match status" value="1"/>
</dbReference>
<proteinExistence type="predicted"/>
<evidence type="ECO:0000313" key="4">
    <source>
        <dbReference type="Proteomes" id="UP000557193"/>
    </source>
</evidence>
<keyword evidence="2" id="KW-0808">Transferase</keyword>
<dbReference type="CDD" id="cd06533">
    <property type="entry name" value="Glyco_transf_WecG_TagA"/>
    <property type="match status" value="1"/>
</dbReference>
<dbReference type="AlphaFoldDB" id="A0A7X0BU56"/>
<organism evidence="3 4">
    <name type="scientific">Pseudomonas fluvialis</name>
    <dbReference type="NCBI Taxonomy" id="1793966"/>
    <lineage>
        <taxon>Bacteria</taxon>
        <taxon>Pseudomonadati</taxon>
        <taxon>Pseudomonadota</taxon>
        <taxon>Gammaproteobacteria</taxon>
        <taxon>Pseudomonadales</taxon>
        <taxon>Pseudomonadaceae</taxon>
        <taxon>Pseudomonas</taxon>
    </lineage>
</organism>
<evidence type="ECO:0000256" key="2">
    <source>
        <dbReference type="ARBA" id="ARBA00022679"/>
    </source>
</evidence>
<evidence type="ECO:0000256" key="1">
    <source>
        <dbReference type="ARBA" id="ARBA00022676"/>
    </source>
</evidence>
<accession>A0A7X0BU56</accession>
<dbReference type="PANTHER" id="PTHR34136">
    <property type="match status" value="1"/>
</dbReference>
<dbReference type="Proteomes" id="UP000557193">
    <property type="component" value="Unassembled WGS sequence"/>
</dbReference>
<keyword evidence="4" id="KW-1185">Reference proteome</keyword>
<gene>
    <name evidence="3" type="ORF">HNP49_002795</name>
</gene>
<reference evidence="3 4" key="1">
    <citation type="submission" date="2020-08" db="EMBL/GenBank/DDBJ databases">
        <title>Functional genomics of gut bacteria from endangered species of beetles.</title>
        <authorList>
            <person name="Carlos-Shanley C."/>
        </authorList>
    </citation>
    <scope>NUCLEOTIDE SEQUENCE [LARGE SCALE GENOMIC DNA]</scope>
    <source>
        <strain evidence="3 4">S00202</strain>
    </source>
</reference>
<comment type="caution">
    <text evidence="3">The sequence shown here is derived from an EMBL/GenBank/DDBJ whole genome shotgun (WGS) entry which is preliminary data.</text>
</comment>
<protein>
    <submittedName>
        <fullName evidence="3">Exopolysaccharide biosynthesis WecB/TagA/CpsF family protein</fullName>
    </submittedName>
</protein>
<keyword evidence="1" id="KW-0328">Glycosyltransferase</keyword>
<evidence type="ECO:0000313" key="3">
    <source>
        <dbReference type="EMBL" id="MBB6342613.1"/>
    </source>
</evidence>